<dbReference type="GO" id="GO:0005886">
    <property type="term" value="C:plasma membrane"/>
    <property type="evidence" value="ECO:0007669"/>
    <property type="project" value="TreeGrafter"/>
</dbReference>
<dbReference type="PANTHER" id="PTHR39594:SF1">
    <property type="entry name" value="PROTEIN YCHQ"/>
    <property type="match status" value="1"/>
</dbReference>
<keyword evidence="1" id="KW-1133">Transmembrane helix</keyword>
<dbReference type="Proteomes" id="UP000277294">
    <property type="component" value="Unassembled WGS sequence"/>
</dbReference>
<proteinExistence type="predicted"/>
<keyword evidence="1" id="KW-0472">Membrane</keyword>
<evidence type="ECO:0008006" key="4">
    <source>
        <dbReference type="Google" id="ProtNLM"/>
    </source>
</evidence>
<dbReference type="Pfam" id="PF04247">
    <property type="entry name" value="SirB"/>
    <property type="match status" value="1"/>
</dbReference>
<dbReference type="EMBL" id="UWPJ01000023">
    <property type="protein sequence ID" value="VCU70722.1"/>
    <property type="molecule type" value="Genomic_DNA"/>
</dbReference>
<dbReference type="OrthoDB" id="5588650at2"/>
<protein>
    <recommendedName>
        <fullName evidence="4">Invasion gene expression up-regulator, SirB</fullName>
    </recommendedName>
</protein>
<sequence length="135" mass="14377">MALADFYAAIKASHVGFVLLSGSLFAARGLGVLLGSAKPMALPVRRFSQVVDTALLVSALLLAAALQLAPFAQTWLQVKLVLLAAYVGFGTWALRRASTRRGRAIAFAMALLCFACMLAIARTHDPLGFLRILGF</sequence>
<dbReference type="RefSeq" id="WP_124080192.1">
    <property type="nucleotide sequence ID" value="NZ_UWPJ01000023.1"/>
</dbReference>
<evidence type="ECO:0000313" key="2">
    <source>
        <dbReference type="EMBL" id="VCU70722.1"/>
    </source>
</evidence>
<evidence type="ECO:0000313" key="3">
    <source>
        <dbReference type="Proteomes" id="UP000277294"/>
    </source>
</evidence>
<organism evidence="2 3">
    <name type="scientific">Pigmentiphaga humi</name>
    <dbReference type="NCBI Taxonomy" id="2478468"/>
    <lineage>
        <taxon>Bacteria</taxon>
        <taxon>Pseudomonadati</taxon>
        <taxon>Pseudomonadota</taxon>
        <taxon>Betaproteobacteria</taxon>
        <taxon>Burkholderiales</taxon>
        <taxon>Alcaligenaceae</taxon>
        <taxon>Pigmentiphaga</taxon>
    </lineage>
</organism>
<dbReference type="InterPro" id="IPR007360">
    <property type="entry name" value="SirB"/>
</dbReference>
<feature type="transmembrane region" description="Helical" evidence="1">
    <location>
        <begin position="104"/>
        <end position="121"/>
    </location>
</feature>
<name>A0A3P4B3V4_9BURK</name>
<reference evidence="2 3" key="1">
    <citation type="submission" date="2018-10" db="EMBL/GenBank/DDBJ databases">
        <authorList>
            <person name="Criscuolo A."/>
        </authorList>
    </citation>
    <scope>NUCLEOTIDE SEQUENCE [LARGE SCALE GENOMIC DNA]</scope>
    <source>
        <strain evidence="2">DnA1</strain>
    </source>
</reference>
<evidence type="ECO:0000256" key="1">
    <source>
        <dbReference type="SAM" id="Phobius"/>
    </source>
</evidence>
<gene>
    <name evidence="2" type="ORF">PIGHUM_02798</name>
</gene>
<keyword evidence="3" id="KW-1185">Reference proteome</keyword>
<feature type="transmembrane region" description="Helical" evidence="1">
    <location>
        <begin position="12"/>
        <end position="35"/>
    </location>
</feature>
<feature type="transmembrane region" description="Helical" evidence="1">
    <location>
        <begin position="75"/>
        <end position="92"/>
    </location>
</feature>
<dbReference type="PIRSF" id="PIRSF005610">
    <property type="entry name" value="SirB"/>
    <property type="match status" value="1"/>
</dbReference>
<keyword evidence="1" id="KW-0812">Transmembrane</keyword>
<feature type="transmembrane region" description="Helical" evidence="1">
    <location>
        <begin position="47"/>
        <end position="69"/>
    </location>
</feature>
<dbReference type="PANTHER" id="PTHR39594">
    <property type="entry name" value="PROTEIN YCHQ"/>
    <property type="match status" value="1"/>
</dbReference>
<accession>A0A3P4B3V4</accession>
<dbReference type="AlphaFoldDB" id="A0A3P4B3V4"/>